<protein>
    <recommendedName>
        <fullName evidence="2">FUZ/MON1/HPS1 first Longin domain-containing protein</fullName>
    </recommendedName>
</protein>
<dbReference type="EMBL" id="LUGH01000660">
    <property type="protein sequence ID" value="OBZ83456.1"/>
    <property type="molecule type" value="Genomic_DNA"/>
</dbReference>
<dbReference type="OrthoDB" id="10255234at2759"/>
<feature type="region of interest" description="Disordered" evidence="1">
    <location>
        <begin position="355"/>
        <end position="397"/>
    </location>
</feature>
<accession>A0A1C7N456</accession>
<keyword evidence="4" id="KW-1185">Reference proteome</keyword>
<evidence type="ECO:0000313" key="4">
    <source>
        <dbReference type="Proteomes" id="UP000093000"/>
    </source>
</evidence>
<dbReference type="Pfam" id="PF19036">
    <property type="entry name" value="Fuz_longin_1"/>
    <property type="match status" value="1"/>
</dbReference>
<dbReference type="Proteomes" id="UP000093000">
    <property type="component" value="Unassembled WGS sequence"/>
</dbReference>
<feature type="compositionally biased region" description="Low complexity" evidence="1">
    <location>
        <begin position="368"/>
        <end position="382"/>
    </location>
</feature>
<reference evidence="3 4" key="1">
    <citation type="submission" date="2016-03" db="EMBL/GenBank/DDBJ databases">
        <title>Choanephora cucurbitarum.</title>
        <authorList>
            <person name="Min B."/>
            <person name="Park H."/>
            <person name="Park J.-H."/>
            <person name="Shin H.-D."/>
            <person name="Choi I.-G."/>
        </authorList>
    </citation>
    <scope>NUCLEOTIDE SEQUENCE [LARGE SCALE GENOMIC DNA]</scope>
    <source>
        <strain evidence="3 4">KUS-F28377</strain>
    </source>
</reference>
<sequence>MIYFILNKLGSVIYQSEQHDLMTENNKIRYLPLLVIKDLIRANLHDVLEYVDTGQKLVVFKEQQNLLYVAYADKYPSLPVSVIQLHLKTMHQYLKFHYGPHWALQLQGNHPRRHKHTPSLRPSDIHTCLSQLPFTQRIHSIRSIESLCATEQVQLDDDLRTRLTESLAQCCQPFVYSPSKSPFFSLDTVDTWSRCFLFAREKLVVEASHQSNHAPDEFVYFLRLLVSHYLLEKHEIATPQHTLSQSIVSNTTSIFPSSPSSSSSSSLAYVYEANSSSAPFKMRGKSTSSATVVSSDSSLSYWHTQTPRMDIQRVPSNVLHHPVNSSSTIADILNMDEIGYSKPFLSSSVPSSHQGIPLISPTSSEHIASAPSSPTSRSRSQSFNLGDDEEEEGTIDSSSVKHLLTHLMKGEHGYFDQPDDVKLVRRWVNLDGHIYLANLILVYYSGLCAIVVCKDDPTPNKAMLRHTWKPKSSQVKQFKSQLKDCLQDFYDFLLTKEATHFTNLSFALTYPGLVHFIHFNQRMMTAPCLVDLNELDRHHELLHEVYNQYSTDPCPWVWPHQSHLKQLNWP</sequence>
<dbReference type="AlphaFoldDB" id="A0A1C7N456"/>
<evidence type="ECO:0000259" key="2">
    <source>
        <dbReference type="Pfam" id="PF19036"/>
    </source>
</evidence>
<evidence type="ECO:0000256" key="1">
    <source>
        <dbReference type="SAM" id="MobiDB-lite"/>
    </source>
</evidence>
<dbReference type="InParanoid" id="A0A1C7N456"/>
<dbReference type="InterPro" id="IPR043972">
    <property type="entry name" value="FUZ/MON1/HPS1_longin_1"/>
</dbReference>
<comment type="caution">
    <text evidence="3">The sequence shown here is derived from an EMBL/GenBank/DDBJ whole genome shotgun (WGS) entry which is preliminary data.</text>
</comment>
<dbReference type="GO" id="GO:0016192">
    <property type="term" value="P:vesicle-mediated transport"/>
    <property type="evidence" value="ECO:0007669"/>
    <property type="project" value="InterPro"/>
</dbReference>
<organism evidence="3 4">
    <name type="scientific">Choanephora cucurbitarum</name>
    <dbReference type="NCBI Taxonomy" id="101091"/>
    <lineage>
        <taxon>Eukaryota</taxon>
        <taxon>Fungi</taxon>
        <taxon>Fungi incertae sedis</taxon>
        <taxon>Mucoromycota</taxon>
        <taxon>Mucoromycotina</taxon>
        <taxon>Mucoromycetes</taxon>
        <taxon>Mucorales</taxon>
        <taxon>Mucorineae</taxon>
        <taxon>Choanephoraceae</taxon>
        <taxon>Choanephoroideae</taxon>
        <taxon>Choanephora</taxon>
    </lineage>
</organism>
<evidence type="ECO:0000313" key="3">
    <source>
        <dbReference type="EMBL" id="OBZ83456.1"/>
    </source>
</evidence>
<gene>
    <name evidence="3" type="ORF">A0J61_08496</name>
</gene>
<name>A0A1C7N456_9FUNG</name>
<proteinExistence type="predicted"/>
<feature type="domain" description="FUZ/MON1/HPS1 first Longin" evidence="2">
    <location>
        <begin position="3"/>
        <end position="100"/>
    </location>
</feature>